<organism evidence="2 3">
    <name type="scientific">Pseudomonas putida S12</name>
    <dbReference type="NCBI Taxonomy" id="1215087"/>
    <lineage>
        <taxon>Bacteria</taxon>
        <taxon>Pseudomonadati</taxon>
        <taxon>Pseudomonadota</taxon>
        <taxon>Gammaproteobacteria</taxon>
        <taxon>Pseudomonadales</taxon>
        <taxon>Pseudomonadaceae</taxon>
        <taxon>Pseudomonas</taxon>
    </lineage>
</organism>
<feature type="coiled-coil region" evidence="1">
    <location>
        <begin position="923"/>
        <end position="957"/>
    </location>
</feature>
<gene>
    <name evidence="2" type="ORF">RPPX_11225</name>
</gene>
<reference evidence="2 3" key="1">
    <citation type="submission" date="2014-11" db="EMBL/GenBank/DDBJ databases">
        <title>Complete genome sequence of Pseudomonas putida S12 including megaplasmid pTTS12.</title>
        <authorList>
            <person name="Kuepper J."/>
            <person name="Ruijssenaars H.J."/>
            <person name="Blank L.M."/>
            <person name="de Winde J.H."/>
            <person name="Wierckx N."/>
        </authorList>
    </citation>
    <scope>NUCLEOTIDE SEQUENCE [LARGE SCALE GENOMIC DNA]</scope>
    <source>
        <strain evidence="2 3">S12</strain>
    </source>
</reference>
<dbReference type="RefSeq" id="WP_019437766.1">
    <property type="nucleotide sequence ID" value="NZ_ALNR01000175.1"/>
</dbReference>
<proteinExistence type="predicted"/>
<dbReference type="Proteomes" id="UP000017753">
    <property type="component" value="Chromosome"/>
</dbReference>
<sequence>MTNPQVPTFDFRQVVARQFGDRPTLRQVASKQLLRLLLSELPWLANVTPDLATADPLMLDSPDPSSPYWTTGSLVDRVLAALLDSKPLSLEPFDDGRHYNLGLTKDYRFPGSDSEFDTRQLSGLSPALNKLVQQLPEHFCEAQLKYWRADDKGGVPRDSWLQLLLRIALLRGLPLQGLDAKEQACIRGVLYGGDDQPAVYFVQTQLISASLQHDQLQCLMLVCGEWDEREVVLWCAPSGAVRSFDSMSAFGLALRDELAQDYAFEQMRWQRYPAEGNVFAQQVSLLLDALLCRVDRARCLAIEDVPALERRFAQLSDPSSWFEVYQDDTPAVVPPPGLRASAPQDSFACSAALLQIALHQLGSGGVGALEGIQSLTDYARQELEKQIWDDYKVHSSPDDLMFDLYRARGVPGGSATGTGGGEPLEPAGSMSLTQFAIGNLASLKGASIGRIYQRAERDEPKWVDAPKWLNADVAMGLVTKVDIGRHYPAYVAAQLDDPAMRAERVRRLGGEWRAALLASAISAKLGGKIREVGLQCVVDFCAGRIDPVTPRMVLIPLAFKRSAKSANMDKVLGMYLLYCAEPSLVLLYRPLFATDTLRQYTHLADLLGHVRESKLLQDSILDWMAPNVRPIYEHGGGSEPHTTSIGIDPYIIPERPAPAQLAVTYWTGDIDEQLYNANRDLLLRLADEQTVSNAENRWQTLCEGAWLLFNVVTLAIRGPVASVAWLVQLLASLQHDLDALERGNEFDRTSAVADLVLNLGMALLHGRQPPREIPIHELPGAAAVEGPEPQRGAYAELTIVPVEEAAASEGLRGGWIDFSWRGQSGFNWLPPAQRQALRAMRSGVSLDGRVPLSSPDTAGLYRIDDALYVSLAGDTYRVQQLPEGVRVIDGHGAVGPWLSSADGDWRLDSSLRLDGGMPRNSAQARLAKRFEELHQKVNQLDQEVERARQQFGLMAKQSLESKKPLQNLKDLRSRAAAKLADLPEGDESEQLGKLVQRYDERITELEQEASQHRDQSIKQLEAAVSADTALLPILASMNEPKYASERQKGGWDDTLRQHETTVRAEIIRNSDFIVYELWDLVDLPRLAEMQQALDGRPIGQVSDLYQAFRLKLQAAVDLQDRLLAGYESLDQILADTPDAFEITGAPDEPARTVAQLIAKRTINTVQLRFHQVLNLADLALHLDNEAGRSILAGYRDDLAGLSLRNAAEAHGALDFANLSAQDRIVILQEAWDEYSAAMLNSDRIRKEGGRLIEPAMLDRYREHVGKLKLDAGRRLVEAAREQDESRAPTSRLPYPVSSMPQRLVRNAQGQLQIGTEVQVQGQRLLEVREGISEAVLATFEHVEGEWRQRDVKRPSLTDEAPPGDLAMWVQSLLDETSKVRMKAKSYVEHDIKGTLLAQLFDLHLAKLEQAVSTVREAGGSDSLLRALERDADALRGEKKLQLITLYTDTSYPSAEALRYLHAEGLITVEYGERRLMQDGGAFDEYRVLRLPSRRNLWAAHFHFQSQSDHGENFVAGHLKTWSQRRMSSRLAAMAGQRIHRGKLTLEQARGIIPFS</sequence>
<reference evidence="2 3" key="2">
    <citation type="submission" date="2014-11" db="EMBL/GenBank/DDBJ databases">
        <title>Draft genome sequence of the solvent-tolerant Pseudomonas putida S12 including megaplasmid pTTS12.</title>
        <authorList>
            <person name="Wierckx N."/>
            <person name="Nijkamp J."/>
            <person name="Ballerstedt H."/>
            <person name="Siezen R.J."/>
            <person name="Wels M."/>
            <person name="de Ridder D."/>
            <person name="de Winde J.H."/>
            <person name="Ruijssenaars H.J."/>
        </authorList>
    </citation>
    <scope>NUCLEOTIDE SEQUENCE [LARGE SCALE GENOMIC DNA]</scope>
    <source>
        <strain evidence="2 3">S12</strain>
    </source>
</reference>
<evidence type="ECO:0000313" key="2">
    <source>
        <dbReference type="EMBL" id="AJA13891.1"/>
    </source>
</evidence>
<protein>
    <submittedName>
        <fullName evidence="2">Uncharacterized protein</fullName>
    </submittedName>
</protein>
<feature type="coiled-coil region" evidence="1">
    <location>
        <begin position="988"/>
        <end position="1015"/>
    </location>
</feature>
<name>A0AA34RUU1_PSEPU</name>
<accession>A0AA34RUU1</accession>
<evidence type="ECO:0000256" key="1">
    <source>
        <dbReference type="SAM" id="Coils"/>
    </source>
</evidence>
<dbReference type="EMBL" id="CP009974">
    <property type="protein sequence ID" value="AJA13891.1"/>
    <property type="molecule type" value="Genomic_DNA"/>
</dbReference>
<evidence type="ECO:0000313" key="3">
    <source>
        <dbReference type="Proteomes" id="UP000017753"/>
    </source>
</evidence>
<keyword evidence="1" id="KW-0175">Coiled coil</keyword>